<evidence type="ECO:0000313" key="1">
    <source>
        <dbReference type="EMBL" id="NTS33374.1"/>
    </source>
</evidence>
<reference evidence="1 2" key="1">
    <citation type="submission" date="2020-05" db="EMBL/GenBank/DDBJ databases">
        <authorList>
            <person name="Kim M.K."/>
        </authorList>
    </citation>
    <scope>NUCLEOTIDE SEQUENCE [LARGE SCALE GENOMIC DNA]</scope>
    <source>
        <strain evidence="1 2">BT25</strain>
    </source>
</reference>
<protein>
    <submittedName>
        <fullName evidence="1">Uncharacterized protein</fullName>
    </submittedName>
</protein>
<organism evidence="1 2">
    <name type="scientific">Phyllobacterium pellucidum</name>
    <dbReference type="NCBI Taxonomy" id="2740464"/>
    <lineage>
        <taxon>Bacteria</taxon>
        <taxon>Pseudomonadati</taxon>
        <taxon>Pseudomonadota</taxon>
        <taxon>Alphaproteobacteria</taxon>
        <taxon>Hyphomicrobiales</taxon>
        <taxon>Phyllobacteriaceae</taxon>
        <taxon>Phyllobacterium</taxon>
    </lineage>
</organism>
<comment type="caution">
    <text evidence="1">The sequence shown here is derived from an EMBL/GenBank/DDBJ whole genome shotgun (WGS) entry which is preliminary data.</text>
</comment>
<evidence type="ECO:0000313" key="2">
    <source>
        <dbReference type="Proteomes" id="UP000550508"/>
    </source>
</evidence>
<dbReference type="RefSeq" id="WP_113280978.1">
    <property type="nucleotide sequence ID" value="NZ_JABUMX010000005.1"/>
</dbReference>
<gene>
    <name evidence="1" type="ORF">HQ945_19140</name>
</gene>
<sequence length="82" mass="9315">MHGSGEEAREQFALLNTPLGQKWSGRARYAAAMYFNKRGELSDEALEIYRICARMDGEDPIAVLKSQHVGIAWLNRLNEAYQ</sequence>
<proteinExistence type="predicted"/>
<name>A0A849VX54_9HYPH</name>
<dbReference type="Proteomes" id="UP000550508">
    <property type="component" value="Unassembled WGS sequence"/>
</dbReference>
<accession>A0A849VX54</accession>
<dbReference type="AlphaFoldDB" id="A0A849VX54"/>
<dbReference type="EMBL" id="JABUMX010000005">
    <property type="protein sequence ID" value="NTS33374.1"/>
    <property type="molecule type" value="Genomic_DNA"/>
</dbReference>
<keyword evidence="2" id="KW-1185">Reference proteome</keyword>